<gene>
    <name evidence="9" type="ORF">UFOPK2602_01015</name>
    <name evidence="10" type="ORF">UFOPK2806_01716</name>
    <name evidence="11" type="ORF">UFOPK3417_01369</name>
    <name evidence="12" type="ORF">UFOPK4306_02379</name>
</gene>
<reference evidence="11" key="1">
    <citation type="submission" date="2020-05" db="EMBL/GenBank/DDBJ databases">
        <authorList>
            <person name="Chiriac C."/>
            <person name="Salcher M."/>
            <person name="Ghai R."/>
            <person name="Kavagutti S V."/>
        </authorList>
    </citation>
    <scope>NUCLEOTIDE SEQUENCE</scope>
</reference>
<proteinExistence type="predicted"/>
<dbReference type="InterPro" id="IPR045621">
    <property type="entry name" value="BPD_transp_1_N"/>
</dbReference>
<sequence>MRYFAQRFLQLVVVFLIVTFVTMVAIQAASKDPARDLAGPLNSTEARVEEIRKHYHLDRAYPIRYAYWLKNLVTVDLGNSPTLGASVRTLVGQRAPITLLLGLYSIVLALAISLPVAVYAAYRRDGPFDRFISGATFAAVSLPNIILAVLLGYFFATRWRIFPYAASKIWPWDNPGEHFKNVALPTVTLAVGLVAIFVRLLRSDLVNTLQSDFIVMARAKGLSPARILWRHALRSSLFSLMTSVALQFGGILGGAVVAEQIFALPGMGLLLFQAVQQKDLLVVQACAALFALAVVIINFAVDMLYAVVDPRIRHARALG</sequence>
<evidence type="ECO:0000313" key="11">
    <source>
        <dbReference type="EMBL" id="CAB4881027.1"/>
    </source>
</evidence>
<dbReference type="EMBL" id="CAFBLR010000143">
    <property type="protein sequence ID" value="CAB4881027.1"/>
    <property type="molecule type" value="Genomic_DNA"/>
</dbReference>
<dbReference type="GO" id="GO:0005886">
    <property type="term" value="C:plasma membrane"/>
    <property type="evidence" value="ECO:0007669"/>
    <property type="project" value="UniProtKB-SubCell"/>
</dbReference>
<comment type="subcellular location">
    <subcellularLocation>
        <location evidence="1">Cell membrane</location>
        <topology evidence="1">Multi-pass membrane protein</topology>
    </subcellularLocation>
</comment>
<evidence type="ECO:0000256" key="4">
    <source>
        <dbReference type="ARBA" id="ARBA00022692"/>
    </source>
</evidence>
<dbReference type="Pfam" id="PF00528">
    <property type="entry name" value="BPD_transp_1"/>
    <property type="match status" value="1"/>
</dbReference>
<dbReference type="PANTHER" id="PTHR43163:SF6">
    <property type="entry name" value="DIPEPTIDE TRANSPORT SYSTEM PERMEASE PROTEIN DPPB-RELATED"/>
    <property type="match status" value="1"/>
</dbReference>
<feature type="transmembrane region" description="Helical" evidence="7">
    <location>
        <begin position="237"/>
        <end position="262"/>
    </location>
</feature>
<name>A0A6J7ECS2_9ZZZZ</name>
<feature type="transmembrane region" description="Helical" evidence="7">
    <location>
        <begin position="97"/>
        <end position="122"/>
    </location>
</feature>
<dbReference type="PANTHER" id="PTHR43163">
    <property type="entry name" value="DIPEPTIDE TRANSPORT SYSTEM PERMEASE PROTEIN DPPB-RELATED"/>
    <property type="match status" value="1"/>
</dbReference>
<keyword evidence="3" id="KW-1003">Cell membrane</keyword>
<dbReference type="CDD" id="cd06261">
    <property type="entry name" value="TM_PBP2"/>
    <property type="match status" value="1"/>
</dbReference>
<dbReference type="InterPro" id="IPR000515">
    <property type="entry name" value="MetI-like"/>
</dbReference>
<keyword evidence="4 7" id="KW-0812">Transmembrane</keyword>
<evidence type="ECO:0000256" key="2">
    <source>
        <dbReference type="ARBA" id="ARBA00022448"/>
    </source>
</evidence>
<dbReference type="EMBL" id="CAEZXX010000059">
    <property type="protein sequence ID" value="CAB4708656.1"/>
    <property type="molecule type" value="Genomic_DNA"/>
</dbReference>
<dbReference type="Gene3D" id="1.10.3720.10">
    <property type="entry name" value="MetI-like"/>
    <property type="match status" value="1"/>
</dbReference>
<evidence type="ECO:0000313" key="9">
    <source>
        <dbReference type="EMBL" id="CAB4708656.1"/>
    </source>
</evidence>
<evidence type="ECO:0000256" key="7">
    <source>
        <dbReference type="SAM" id="Phobius"/>
    </source>
</evidence>
<dbReference type="Pfam" id="PF19300">
    <property type="entry name" value="BPD_transp_1_N"/>
    <property type="match status" value="1"/>
</dbReference>
<feature type="domain" description="ABC transmembrane type-1" evidence="8">
    <location>
        <begin position="95"/>
        <end position="305"/>
    </location>
</feature>
<feature type="transmembrane region" description="Helical" evidence="7">
    <location>
        <begin position="282"/>
        <end position="308"/>
    </location>
</feature>
<protein>
    <submittedName>
        <fullName evidence="11">Unannotated protein</fullName>
    </submittedName>
</protein>
<dbReference type="PROSITE" id="PS50928">
    <property type="entry name" value="ABC_TM1"/>
    <property type="match status" value="1"/>
</dbReference>
<feature type="transmembrane region" description="Helical" evidence="7">
    <location>
        <begin position="134"/>
        <end position="156"/>
    </location>
</feature>
<evidence type="ECO:0000256" key="3">
    <source>
        <dbReference type="ARBA" id="ARBA00022475"/>
    </source>
</evidence>
<dbReference type="SUPFAM" id="SSF161098">
    <property type="entry name" value="MetI-like"/>
    <property type="match status" value="1"/>
</dbReference>
<feature type="transmembrane region" description="Helical" evidence="7">
    <location>
        <begin position="182"/>
        <end position="201"/>
    </location>
</feature>
<evidence type="ECO:0000313" key="12">
    <source>
        <dbReference type="EMBL" id="CAB5068371.1"/>
    </source>
</evidence>
<dbReference type="InterPro" id="IPR035906">
    <property type="entry name" value="MetI-like_sf"/>
</dbReference>
<evidence type="ECO:0000256" key="6">
    <source>
        <dbReference type="ARBA" id="ARBA00023136"/>
    </source>
</evidence>
<organism evidence="11">
    <name type="scientific">freshwater metagenome</name>
    <dbReference type="NCBI Taxonomy" id="449393"/>
    <lineage>
        <taxon>unclassified sequences</taxon>
        <taxon>metagenomes</taxon>
        <taxon>ecological metagenomes</taxon>
    </lineage>
</organism>
<keyword evidence="2" id="KW-0813">Transport</keyword>
<dbReference type="AlphaFoldDB" id="A0A6J7ECS2"/>
<dbReference type="GO" id="GO:0055085">
    <property type="term" value="P:transmembrane transport"/>
    <property type="evidence" value="ECO:0007669"/>
    <property type="project" value="InterPro"/>
</dbReference>
<dbReference type="EMBL" id="CAEZYY010000025">
    <property type="protein sequence ID" value="CAB4761696.1"/>
    <property type="molecule type" value="Genomic_DNA"/>
</dbReference>
<evidence type="ECO:0000259" key="8">
    <source>
        <dbReference type="PROSITE" id="PS50928"/>
    </source>
</evidence>
<keyword evidence="5 7" id="KW-1133">Transmembrane helix</keyword>
<evidence type="ECO:0000256" key="1">
    <source>
        <dbReference type="ARBA" id="ARBA00004651"/>
    </source>
</evidence>
<evidence type="ECO:0000256" key="5">
    <source>
        <dbReference type="ARBA" id="ARBA00022989"/>
    </source>
</evidence>
<evidence type="ECO:0000313" key="10">
    <source>
        <dbReference type="EMBL" id="CAB4761696.1"/>
    </source>
</evidence>
<keyword evidence="6 7" id="KW-0472">Membrane</keyword>
<dbReference type="EMBL" id="CAFBQP010000139">
    <property type="protein sequence ID" value="CAB5068371.1"/>
    <property type="molecule type" value="Genomic_DNA"/>
</dbReference>
<accession>A0A6J7ECS2</accession>